<name>A0A918TYD2_9BACT</name>
<dbReference type="SUPFAM" id="SSF53271">
    <property type="entry name" value="PRTase-like"/>
    <property type="match status" value="1"/>
</dbReference>
<dbReference type="PANTHER" id="PTHR11608">
    <property type="entry name" value="BIFUNCTIONAL PROTEIN PYRR"/>
    <property type="match status" value="1"/>
</dbReference>
<evidence type="ECO:0000256" key="1">
    <source>
        <dbReference type="ARBA" id="ARBA00005565"/>
    </source>
</evidence>
<dbReference type="EC" id="2.4.2.9" evidence="4"/>
<reference evidence="6" key="2">
    <citation type="submission" date="2020-09" db="EMBL/GenBank/DDBJ databases">
        <authorList>
            <person name="Sun Q."/>
            <person name="Kim S."/>
        </authorList>
    </citation>
    <scope>NUCLEOTIDE SEQUENCE</scope>
    <source>
        <strain evidence="6">KCTC 12988</strain>
    </source>
</reference>
<reference evidence="6" key="1">
    <citation type="journal article" date="2014" name="Int. J. Syst. Evol. Microbiol.">
        <title>Complete genome sequence of Corynebacterium casei LMG S-19264T (=DSM 44701T), isolated from a smear-ripened cheese.</title>
        <authorList>
            <consortium name="US DOE Joint Genome Institute (JGI-PGF)"/>
            <person name="Walter F."/>
            <person name="Albersmeier A."/>
            <person name="Kalinowski J."/>
            <person name="Ruckert C."/>
        </authorList>
    </citation>
    <scope>NUCLEOTIDE SEQUENCE</scope>
    <source>
        <strain evidence="6">KCTC 12988</strain>
    </source>
</reference>
<dbReference type="Pfam" id="PF00156">
    <property type="entry name" value="Pribosyltran"/>
    <property type="match status" value="1"/>
</dbReference>
<proteinExistence type="inferred from homology"/>
<dbReference type="PANTHER" id="PTHR11608:SF0">
    <property type="entry name" value="BIFUNCTIONAL PROTEIN PYRR"/>
    <property type="match status" value="1"/>
</dbReference>
<dbReference type="HAMAP" id="MF_01219">
    <property type="entry name" value="PyrR"/>
    <property type="match status" value="1"/>
</dbReference>
<dbReference type="Gene3D" id="3.40.50.2020">
    <property type="match status" value="1"/>
</dbReference>
<comment type="similarity">
    <text evidence="1 4">Belongs to the purine/pyrimidine phosphoribosyltransferase family. PyrR subfamily.</text>
</comment>
<keyword evidence="4" id="KW-0328">Glycosyltransferase</keyword>
<dbReference type="InterPro" id="IPR023050">
    <property type="entry name" value="PyrR"/>
</dbReference>
<comment type="catalytic activity">
    <reaction evidence="4">
        <text>UMP + diphosphate = 5-phospho-alpha-D-ribose 1-diphosphate + uracil</text>
        <dbReference type="Rhea" id="RHEA:13017"/>
        <dbReference type="ChEBI" id="CHEBI:17568"/>
        <dbReference type="ChEBI" id="CHEBI:33019"/>
        <dbReference type="ChEBI" id="CHEBI:57865"/>
        <dbReference type="ChEBI" id="CHEBI:58017"/>
        <dbReference type="EC" id="2.4.2.9"/>
    </reaction>
</comment>
<dbReference type="InterPro" id="IPR029057">
    <property type="entry name" value="PRTase-like"/>
</dbReference>
<feature type="domain" description="Phosphoribosyltransferase" evidence="5">
    <location>
        <begin position="4"/>
        <end position="139"/>
    </location>
</feature>
<dbReference type="CDD" id="cd06223">
    <property type="entry name" value="PRTases_typeI"/>
    <property type="match status" value="1"/>
</dbReference>
<sequence>MAILLNEEEIAEAVDRLADQIMASGEGPVCIVGIRSRGDEVAERVCNRLAETDRELQYGVLDISLYRDDLEHLKQNPKLQSSEISFPMDGAHVILVDDVLFTGRTIRAALDALTDYGRPQKVELAVLIDRGWRELPIEPTYVGKVLETKRLDRVVVNLQGTDGEDSVILESND</sequence>
<organism evidence="6 7">
    <name type="scientific">Roseibacillus persicicus</name>
    <dbReference type="NCBI Taxonomy" id="454148"/>
    <lineage>
        <taxon>Bacteria</taxon>
        <taxon>Pseudomonadati</taxon>
        <taxon>Verrucomicrobiota</taxon>
        <taxon>Verrucomicrobiia</taxon>
        <taxon>Verrucomicrobiales</taxon>
        <taxon>Verrucomicrobiaceae</taxon>
        <taxon>Roseibacillus</taxon>
    </lineage>
</organism>
<evidence type="ECO:0000313" key="7">
    <source>
        <dbReference type="Proteomes" id="UP000644507"/>
    </source>
</evidence>
<comment type="function">
    <text evidence="4">Regulates the transcription of the pyrimidine nucleotide (pyr) operon in response to exogenous pyrimidines.</text>
</comment>
<comment type="function">
    <text evidence="4">Also displays a weak uracil phosphoribosyltransferase activity which is not physiologically significant.</text>
</comment>
<dbReference type="EMBL" id="BMXI01000023">
    <property type="protein sequence ID" value="GHC67245.1"/>
    <property type="molecule type" value="Genomic_DNA"/>
</dbReference>
<comment type="caution">
    <text evidence="6">The sequence shown here is derived from an EMBL/GenBank/DDBJ whole genome shotgun (WGS) entry which is preliminary data.</text>
</comment>
<dbReference type="InterPro" id="IPR000836">
    <property type="entry name" value="PRTase_dom"/>
</dbReference>
<evidence type="ECO:0000256" key="4">
    <source>
        <dbReference type="HAMAP-Rule" id="MF_01219"/>
    </source>
</evidence>
<evidence type="ECO:0000313" key="6">
    <source>
        <dbReference type="EMBL" id="GHC67245.1"/>
    </source>
</evidence>
<evidence type="ECO:0000256" key="3">
    <source>
        <dbReference type="ARBA" id="ARBA00023163"/>
    </source>
</evidence>
<dbReference type="InterPro" id="IPR050137">
    <property type="entry name" value="PyrR_bifunctional"/>
</dbReference>
<evidence type="ECO:0000256" key="2">
    <source>
        <dbReference type="ARBA" id="ARBA00023015"/>
    </source>
</evidence>
<keyword evidence="2 4" id="KW-0805">Transcription regulation</keyword>
<dbReference type="Proteomes" id="UP000644507">
    <property type="component" value="Unassembled WGS sequence"/>
</dbReference>
<accession>A0A918TYD2</accession>
<dbReference type="AlphaFoldDB" id="A0A918TYD2"/>
<keyword evidence="3 4" id="KW-0804">Transcription</keyword>
<dbReference type="GO" id="GO:0004845">
    <property type="term" value="F:uracil phosphoribosyltransferase activity"/>
    <property type="evidence" value="ECO:0007669"/>
    <property type="project" value="UniProtKB-UniRule"/>
</dbReference>
<feature type="short sequence motif" description="PRPP-binding" evidence="4">
    <location>
        <begin position="93"/>
        <end position="105"/>
    </location>
</feature>
<evidence type="ECO:0000259" key="5">
    <source>
        <dbReference type="Pfam" id="PF00156"/>
    </source>
</evidence>
<protein>
    <recommendedName>
        <fullName evidence="4">Bifunctional protein PyrR</fullName>
    </recommendedName>
    <domain>
        <recommendedName>
            <fullName evidence="4">Pyrimidine operon regulatory protein</fullName>
        </recommendedName>
    </domain>
    <domain>
        <recommendedName>
            <fullName evidence="4">Uracil phosphoribosyltransferase</fullName>
            <shortName evidence="4">UPRTase</shortName>
            <ecNumber evidence="4">2.4.2.9</ecNumber>
        </recommendedName>
    </domain>
</protein>
<keyword evidence="7" id="KW-1185">Reference proteome</keyword>
<dbReference type="NCBIfam" id="NF003549">
    <property type="entry name" value="PRK05205.1-5"/>
    <property type="match status" value="1"/>
</dbReference>
<gene>
    <name evidence="4 6" type="primary">pyrR</name>
    <name evidence="6" type="ORF">GCM10007100_39120</name>
</gene>
<dbReference type="RefSeq" id="WP_189574259.1">
    <property type="nucleotide sequence ID" value="NZ_BMXI01000023.1"/>
</dbReference>
<keyword evidence="4" id="KW-0808">Transferase</keyword>
<dbReference type="NCBIfam" id="NF003545">
    <property type="entry name" value="PRK05205.1-1"/>
    <property type="match status" value="1"/>
</dbReference>
<dbReference type="GO" id="GO:0006355">
    <property type="term" value="P:regulation of DNA-templated transcription"/>
    <property type="evidence" value="ECO:0007669"/>
    <property type="project" value="UniProtKB-UniRule"/>
</dbReference>